<name>A0A453K5U1_AEGTS</name>
<evidence type="ECO:0000313" key="2">
    <source>
        <dbReference type="EnsemblPlants" id="AET5Gv20309200.32"/>
    </source>
</evidence>
<reference evidence="2" key="3">
    <citation type="journal article" date="2017" name="Nature">
        <title>Genome sequence of the progenitor of the wheat D genome Aegilops tauschii.</title>
        <authorList>
            <person name="Luo M.C."/>
            <person name="Gu Y.Q."/>
            <person name="Puiu D."/>
            <person name="Wang H."/>
            <person name="Twardziok S.O."/>
            <person name="Deal K.R."/>
            <person name="Huo N."/>
            <person name="Zhu T."/>
            <person name="Wang L."/>
            <person name="Wang Y."/>
            <person name="McGuire P.E."/>
            <person name="Liu S."/>
            <person name="Long H."/>
            <person name="Ramasamy R.K."/>
            <person name="Rodriguez J.C."/>
            <person name="Van S.L."/>
            <person name="Yuan L."/>
            <person name="Wang Z."/>
            <person name="Xia Z."/>
            <person name="Xiao L."/>
            <person name="Anderson O.D."/>
            <person name="Ouyang S."/>
            <person name="Liang Y."/>
            <person name="Zimin A.V."/>
            <person name="Pertea G."/>
            <person name="Qi P."/>
            <person name="Bennetzen J.L."/>
            <person name="Dai X."/>
            <person name="Dawson M.W."/>
            <person name="Muller H.G."/>
            <person name="Kugler K."/>
            <person name="Rivarola-Duarte L."/>
            <person name="Spannagl M."/>
            <person name="Mayer K.F.X."/>
            <person name="Lu F.H."/>
            <person name="Bevan M.W."/>
            <person name="Leroy P."/>
            <person name="Li P."/>
            <person name="You F.M."/>
            <person name="Sun Q."/>
            <person name="Liu Z."/>
            <person name="Lyons E."/>
            <person name="Wicker T."/>
            <person name="Salzberg S.L."/>
            <person name="Devos K.M."/>
            <person name="Dvorak J."/>
        </authorList>
    </citation>
    <scope>NUCLEOTIDE SEQUENCE [LARGE SCALE GENOMIC DNA]</scope>
    <source>
        <strain evidence="2">cv. AL8/78</strain>
    </source>
</reference>
<keyword evidence="3" id="KW-1185">Reference proteome</keyword>
<dbReference type="AlphaFoldDB" id="A0A453K5U1"/>
<dbReference type="Proteomes" id="UP000015105">
    <property type="component" value="Chromosome 5D"/>
</dbReference>
<dbReference type="EnsemblPlants" id="AET5Gv20309200.32">
    <property type="protein sequence ID" value="AET5Gv20309200.32"/>
    <property type="gene ID" value="AET5Gv20309200"/>
</dbReference>
<reference evidence="2" key="5">
    <citation type="journal article" date="2021" name="G3 (Bethesda)">
        <title>Aegilops tauschii genome assembly Aet v5.0 features greater sequence contiguity and improved annotation.</title>
        <authorList>
            <person name="Wang L."/>
            <person name="Zhu T."/>
            <person name="Rodriguez J.C."/>
            <person name="Deal K.R."/>
            <person name="Dubcovsky J."/>
            <person name="McGuire P.E."/>
            <person name="Lux T."/>
            <person name="Spannagl M."/>
            <person name="Mayer K.F.X."/>
            <person name="Baldrich P."/>
            <person name="Meyers B.C."/>
            <person name="Huo N."/>
            <person name="Gu Y.Q."/>
            <person name="Zhou H."/>
            <person name="Devos K.M."/>
            <person name="Bennetzen J.L."/>
            <person name="Unver T."/>
            <person name="Budak H."/>
            <person name="Gulick P.J."/>
            <person name="Galiba G."/>
            <person name="Kalapos B."/>
            <person name="Nelson D.R."/>
            <person name="Li P."/>
            <person name="You F.M."/>
            <person name="Luo M.C."/>
            <person name="Dvorak J."/>
        </authorList>
    </citation>
    <scope>NUCLEOTIDE SEQUENCE [LARGE SCALE GENOMIC DNA]</scope>
    <source>
        <strain evidence="2">cv. AL8/78</strain>
    </source>
</reference>
<evidence type="ECO:0000256" key="1">
    <source>
        <dbReference type="SAM" id="MobiDB-lite"/>
    </source>
</evidence>
<proteinExistence type="predicted"/>
<dbReference type="Gramene" id="AET5Gv20309200.32">
    <property type="protein sequence ID" value="AET5Gv20309200.32"/>
    <property type="gene ID" value="AET5Gv20309200"/>
</dbReference>
<accession>A0A453K5U1</accession>
<protein>
    <submittedName>
        <fullName evidence="2">Uncharacterized protein</fullName>
    </submittedName>
</protein>
<sequence length="74" mass="8022">GLLLHPAQLQPPSSDRPGKHASSPATRVLSLARRLLPAAAGCTCTVRILPPRTQLLPHALPIFCNFQSCRLYPE</sequence>
<evidence type="ECO:0000313" key="3">
    <source>
        <dbReference type="Proteomes" id="UP000015105"/>
    </source>
</evidence>
<feature type="region of interest" description="Disordered" evidence="1">
    <location>
        <begin position="1"/>
        <end position="24"/>
    </location>
</feature>
<reference evidence="3" key="2">
    <citation type="journal article" date="2017" name="Nat. Plants">
        <title>The Aegilops tauschii genome reveals multiple impacts of transposons.</title>
        <authorList>
            <person name="Zhao G."/>
            <person name="Zou C."/>
            <person name="Li K."/>
            <person name="Wang K."/>
            <person name="Li T."/>
            <person name="Gao L."/>
            <person name="Zhang X."/>
            <person name="Wang H."/>
            <person name="Yang Z."/>
            <person name="Liu X."/>
            <person name="Jiang W."/>
            <person name="Mao L."/>
            <person name="Kong X."/>
            <person name="Jiao Y."/>
            <person name="Jia J."/>
        </authorList>
    </citation>
    <scope>NUCLEOTIDE SEQUENCE [LARGE SCALE GENOMIC DNA]</scope>
    <source>
        <strain evidence="3">cv. AL8/78</strain>
    </source>
</reference>
<organism evidence="2 3">
    <name type="scientific">Aegilops tauschii subsp. strangulata</name>
    <name type="common">Goatgrass</name>
    <dbReference type="NCBI Taxonomy" id="200361"/>
    <lineage>
        <taxon>Eukaryota</taxon>
        <taxon>Viridiplantae</taxon>
        <taxon>Streptophyta</taxon>
        <taxon>Embryophyta</taxon>
        <taxon>Tracheophyta</taxon>
        <taxon>Spermatophyta</taxon>
        <taxon>Magnoliopsida</taxon>
        <taxon>Liliopsida</taxon>
        <taxon>Poales</taxon>
        <taxon>Poaceae</taxon>
        <taxon>BOP clade</taxon>
        <taxon>Pooideae</taxon>
        <taxon>Triticodae</taxon>
        <taxon>Triticeae</taxon>
        <taxon>Triticinae</taxon>
        <taxon>Aegilops</taxon>
    </lineage>
</organism>
<reference evidence="2" key="4">
    <citation type="submission" date="2019-03" db="UniProtKB">
        <authorList>
            <consortium name="EnsemblPlants"/>
        </authorList>
    </citation>
    <scope>IDENTIFICATION</scope>
</reference>
<reference evidence="3" key="1">
    <citation type="journal article" date="2014" name="Science">
        <title>Ancient hybridizations among the ancestral genomes of bread wheat.</title>
        <authorList>
            <consortium name="International Wheat Genome Sequencing Consortium,"/>
            <person name="Marcussen T."/>
            <person name="Sandve S.R."/>
            <person name="Heier L."/>
            <person name="Spannagl M."/>
            <person name="Pfeifer M."/>
            <person name="Jakobsen K.S."/>
            <person name="Wulff B.B."/>
            <person name="Steuernagel B."/>
            <person name="Mayer K.F."/>
            <person name="Olsen O.A."/>
        </authorList>
    </citation>
    <scope>NUCLEOTIDE SEQUENCE [LARGE SCALE GENOMIC DNA]</scope>
    <source>
        <strain evidence="3">cv. AL8/78</strain>
    </source>
</reference>